<keyword evidence="6" id="KW-0408">Iron</keyword>
<dbReference type="InterPro" id="IPR013785">
    <property type="entry name" value="Aldolase_TIM"/>
</dbReference>
<dbReference type="InterPro" id="IPR000385">
    <property type="entry name" value="MoaA_NifB_PqqE_Fe-S-bd_CS"/>
</dbReference>
<dbReference type="InterPro" id="IPR050377">
    <property type="entry name" value="Radical_SAM_PqqE_MftC-like"/>
</dbReference>
<evidence type="ECO:0000313" key="10">
    <source>
        <dbReference type="Proteomes" id="UP000002534"/>
    </source>
</evidence>
<dbReference type="Pfam" id="PF04055">
    <property type="entry name" value="Radical_SAM"/>
    <property type="match status" value="1"/>
</dbReference>
<dbReference type="GO" id="GO:0016491">
    <property type="term" value="F:oxidoreductase activity"/>
    <property type="evidence" value="ECO:0007669"/>
    <property type="project" value="UniProtKB-KW"/>
</dbReference>
<evidence type="ECO:0000259" key="8">
    <source>
        <dbReference type="PROSITE" id="PS51918"/>
    </source>
</evidence>
<dbReference type="OrthoDB" id="9772409at2"/>
<dbReference type="InterPro" id="IPR007197">
    <property type="entry name" value="rSAM"/>
</dbReference>
<reference evidence="10" key="1">
    <citation type="submission" date="2005-10" db="EMBL/GenBank/DDBJ databases">
        <title>Complete sequence of Pelobacter carbinolicus DSM 2380.</title>
        <authorList>
            <person name="Copeland A."/>
            <person name="Lucas S."/>
            <person name="Lapidus A."/>
            <person name="Barry K."/>
            <person name="Detter J.C."/>
            <person name="Glavina T."/>
            <person name="Hammon N."/>
            <person name="Israni S."/>
            <person name="Pitluck S."/>
            <person name="Chertkov O."/>
            <person name="Schmutz J."/>
            <person name="Larimer F."/>
            <person name="Land M."/>
            <person name="Kyrpides N."/>
            <person name="Ivanova N."/>
            <person name="Richardson P."/>
        </authorList>
    </citation>
    <scope>NUCLEOTIDE SEQUENCE [LARGE SCALE GENOMIC DNA]</scope>
    <source>
        <strain evidence="10">DSM 2380 / NBRC 103641 / GraBd1</strain>
    </source>
</reference>
<keyword evidence="4" id="KW-0479">Metal-binding</keyword>
<dbReference type="PROSITE" id="PS51918">
    <property type="entry name" value="RADICAL_SAM"/>
    <property type="match status" value="1"/>
</dbReference>
<keyword evidence="10" id="KW-1185">Reference proteome</keyword>
<dbReference type="Gene3D" id="3.20.20.70">
    <property type="entry name" value="Aldolase class I"/>
    <property type="match status" value="1"/>
</dbReference>
<dbReference type="GO" id="GO:0032324">
    <property type="term" value="P:molybdopterin cofactor biosynthetic process"/>
    <property type="evidence" value="ECO:0007669"/>
    <property type="project" value="UniProtKB-ARBA"/>
</dbReference>
<keyword evidence="7" id="KW-0411">Iron-sulfur</keyword>
<comment type="cofactor">
    <cofactor evidence="1">
        <name>[4Fe-4S] cluster</name>
        <dbReference type="ChEBI" id="CHEBI:49883"/>
    </cofactor>
</comment>
<evidence type="ECO:0000256" key="4">
    <source>
        <dbReference type="ARBA" id="ARBA00022723"/>
    </source>
</evidence>
<evidence type="ECO:0000313" key="9">
    <source>
        <dbReference type="EMBL" id="ABA90119.1"/>
    </source>
</evidence>
<dbReference type="Proteomes" id="UP000002534">
    <property type="component" value="Chromosome"/>
</dbReference>
<evidence type="ECO:0000256" key="2">
    <source>
        <dbReference type="ARBA" id="ARBA00022485"/>
    </source>
</evidence>
<dbReference type="InterPro" id="IPR027586">
    <property type="entry name" value="rSAM_metal_mat"/>
</dbReference>
<dbReference type="STRING" id="338963.Pcar_2884"/>
<dbReference type="SFLD" id="SFLDG01387">
    <property type="entry name" value="BtrN-like_SPASM_domain_contain"/>
    <property type="match status" value="1"/>
</dbReference>
<evidence type="ECO:0000256" key="1">
    <source>
        <dbReference type="ARBA" id="ARBA00001966"/>
    </source>
</evidence>
<dbReference type="GO" id="GO:0051539">
    <property type="term" value="F:4 iron, 4 sulfur cluster binding"/>
    <property type="evidence" value="ECO:0007669"/>
    <property type="project" value="UniProtKB-KW"/>
</dbReference>
<dbReference type="PANTHER" id="PTHR11228">
    <property type="entry name" value="RADICAL SAM DOMAIN PROTEIN"/>
    <property type="match status" value="1"/>
</dbReference>
<organism evidence="9 10">
    <name type="scientific">Syntrophotalea carbinolica (strain DSM 2380 / NBRC 103641 / GraBd1)</name>
    <name type="common">Pelobacter carbinolicus</name>
    <dbReference type="NCBI Taxonomy" id="338963"/>
    <lineage>
        <taxon>Bacteria</taxon>
        <taxon>Pseudomonadati</taxon>
        <taxon>Thermodesulfobacteriota</taxon>
        <taxon>Desulfuromonadia</taxon>
        <taxon>Desulfuromonadales</taxon>
        <taxon>Syntrophotaleaceae</taxon>
        <taxon>Syntrophotalea</taxon>
    </lineage>
</organism>
<dbReference type="Pfam" id="PF13186">
    <property type="entry name" value="SPASM"/>
    <property type="match status" value="1"/>
</dbReference>
<name>Q3A0I8_SYNC1</name>
<feature type="domain" description="Radical SAM core" evidence="8">
    <location>
        <begin position="18"/>
        <end position="243"/>
    </location>
</feature>
<dbReference type="SFLD" id="SFLDS00029">
    <property type="entry name" value="Radical_SAM"/>
    <property type="match status" value="1"/>
</dbReference>
<dbReference type="PANTHER" id="PTHR11228:SF7">
    <property type="entry name" value="PQQA PEPTIDE CYCLASE"/>
    <property type="match status" value="1"/>
</dbReference>
<evidence type="ECO:0000256" key="5">
    <source>
        <dbReference type="ARBA" id="ARBA00023002"/>
    </source>
</evidence>
<dbReference type="InterPro" id="IPR058240">
    <property type="entry name" value="rSAM_sf"/>
</dbReference>
<dbReference type="PROSITE" id="PS01305">
    <property type="entry name" value="MOAA_NIFB_PQQE"/>
    <property type="match status" value="1"/>
</dbReference>
<reference evidence="9 10" key="2">
    <citation type="journal article" date="2012" name="BMC Genomics">
        <title>The genome of Pelobacter carbinolicus reveals surprising metabolic capabilities and physiological features.</title>
        <authorList>
            <person name="Aklujkar M."/>
            <person name="Haveman S.A."/>
            <person name="Didonato R.Jr."/>
            <person name="Chertkov O."/>
            <person name="Han C.S."/>
            <person name="Land M.L."/>
            <person name="Brown P."/>
            <person name="Lovley D.R."/>
        </authorList>
    </citation>
    <scope>NUCLEOTIDE SEQUENCE [LARGE SCALE GENOMIC DNA]</scope>
    <source>
        <strain evidence="10">DSM 2380 / NBRC 103641 / GraBd1</strain>
    </source>
</reference>
<keyword evidence="3" id="KW-0949">S-adenosyl-L-methionine</keyword>
<dbReference type="GO" id="GO:0046872">
    <property type="term" value="F:metal ion binding"/>
    <property type="evidence" value="ECO:0007669"/>
    <property type="project" value="UniProtKB-KW"/>
</dbReference>
<dbReference type="HOGENOM" id="CLU_009273_1_1_7"/>
<dbReference type="InterPro" id="IPR034391">
    <property type="entry name" value="AdoMet-like_SPASM_containing"/>
</dbReference>
<dbReference type="CDD" id="cd21121">
    <property type="entry name" value="SPASM_Cmo-like"/>
    <property type="match status" value="1"/>
</dbReference>
<dbReference type="InterPro" id="IPR006638">
    <property type="entry name" value="Elp3/MiaA/NifB-like_rSAM"/>
</dbReference>
<dbReference type="CDD" id="cd01335">
    <property type="entry name" value="Radical_SAM"/>
    <property type="match status" value="1"/>
</dbReference>
<dbReference type="AlphaFoldDB" id="Q3A0I8"/>
<keyword evidence="5" id="KW-0560">Oxidoreductase</keyword>
<accession>Q3A0I8</accession>
<dbReference type="NCBIfam" id="TIGR04311">
    <property type="entry name" value="rSAM_Geo_metal"/>
    <property type="match status" value="1"/>
</dbReference>
<evidence type="ECO:0000256" key="7">
    <source>
        <dbReference type="ARBA" id="ARBA00023014"/>
    </source>
</evidence>
<keyword evidence="2" id="KW-0004">4Fe-4S</keyword>
<dbReference type="KEGG" id="pca:Pcar_2884"/>
<proteinExistence type="predicted"/>
<evidence type="ECO:0000256" key="3">
    <source>
        <dbReference type="ARBA" id="ARBA00022691"/>
    </source>
</evidence>
<dbReference type="SMART" id="SM00729">
    <property type="entry name" value="Elp3"/>
    <property type="match status" value="1"/>
</dbReference>
<dbReference type="RefSeq" id="WP_011342670.1">
    <property type="nucleotide sequence ID" value="NC_007498.2"/>
</dbReference>
<evidence type="ECO:0000256" key="6">
    <source>
        <dbReference type="ARBA" id="ARBA00023004"/>
    </source>
</evidence>
<protein>
    <submittedName>
        <fullName evidence="9">Radical SAM domain iron-sulfur cluster-binding oxidoreductase, DUF4008-related domain-containing</fullName>
    </submittedName>
</protein>
<dbReference type="EMBL" id="CP000142">
    <property type="protein sequence ID" value="ABA90119.1"/>
    <property type="molecule type" value="Genomic_DNA"/>
</dbReference>
<sequence>MSSQPSLQPTDALPAPLRDYPSKLFVEITTFCNLRCPMCVKQSADSNIIDGDMTEETFSALEPAFPRLEALLLNGIGEALMHPHLLDFIHRARRAMPEKSWIGFQSNGLLLDERWARDLVASGLDRLCLSVDGVKPDTFSKVREGEDLDDMEQAFAFLAAARKRQPDTRLKVGVEFVLMEENKQQLLDTLRWVAARGADFMLVTQASAYDNSAMEQLAYDNSTDEAVKIFTYWRDKIADMGLDVRDYNSRWEMGRFLPGLDPKLARMMELVDQMRADARKKDVFLDLPRLLERGADKAEQLQALFDEAELLAKDLGVELSLPAAVPRFERKCDFVEDGGAFISWDGAVHPCYFLWHQFRCFINDWDRLIKPKIFGNVNQRPLLDIWNDVTFRSFRENVHAFDYPYCSNCGVAPCDLLQEEDFEFDCYTHPEPCGACQWAMGLFQCLH</sequence>
<dbReference type="eggNOG" id="COG0535">
    <property type="taxonomic scope" value="Bacteria"/>
</dbReference>
<dbReference type="SUPFAM" id="SSF102114">
    <property type="entry name" value="Radical SAM enzymes"/>
    <property type="match status" value="1"/>
</dbReference>
<dbReference type="InterPro" id="IPR023885">
    <property type="entry name" value="4Fe4S-binding_SPASM_dom"/>
</dbReference>
<gene>
    <name evidence="9" type="ordered locus">Pcar_2884</name>
</gene>
<dbReference type="SFLD" id="SFLDG01067">
    <property type="entry name" value="SPASM/twitch_domain_containing"/>
    <property type="match status" value="1"/>
</dbReference>